<proteinExistence type="predicted"/>
<protein>
    <submittedName>
        <fullName evidence="2">Uncharacterized protein</fullName>
    </submittedName>
</protein>
<sequence>MPLGCMVGWFRGRRSGQPAKQREAQLGETAKKQDQEGGRTAGWDLSLLLWGRTHCQLSTHTAGPVLWVGCARKGSVSEVPSAGSWSQAALTGKLSYRCF</sequence>
<reference evidence="2 3" key="1">
    <citation type="journal article" date="2023" name="bioRxiv">
        <title>Conserved and derived expression patterns and positive selection on dental genes reveal complex evolutionary context of ever-growing rodent molars.</title>
        <authorList>
            <person name="Calamari Z.T."/>
            <person name="Song A."/>
            <person name="Cohen E."/>
            <person name="Akter M."/>
            <person name="Roy R.D."/>
            <person name="Hallikas O."/>
            <person name="Christensen M.M."/>
            <person name="Li P."/>
            <person name="Marangoni P."/>
            <person name="Jernvall J."/>
            <person name="Klein O.D."/>
        </authorList>
    </citation>
    <scope>NUCLEOTIDE SEQUENCE [LARGE SCALE GENOMIC DNA]</scope>
    <source>
        <strain evidence="2">V071</strain>
    </source>
</reference>
<organism evidence="2 3">
    <name type="scientific">Myodes glareolus</name>
    <name type="common">Bank vole</name>
    <name type="synonym">Clethrionomys glareolus</name>
    <dbReference type="NCBI Taxonomy" id="447135"/>
    <lineage>
        <taxon>Eukaryota</taxon>
        <taxon>Metazoa</taxon>
        <taxon>Chordata</taxon>
        <taxon>Craniata</taxon>
        <taxon>Vertebrata</taxon>
        <taxon>Euteleostomi</taxon>
        <taxon>Mammalia</taxon>
        <taxon>Eutheria</taxon>
        <taxon>Euarchontoglires</taxon>
        <taxon>Glires</taxon>
        <taxon>Rodentia</taxon>
        <taxon>Myomorpha</taxon>
        <taxon>Muroidea</taxon>
        <taxon>Cricetidae</taxon>
        <taxon>Arvicolinae</taxon>
        <taxon>Myodes</taxon>
    </lineage>
</organism>
<evidence type="ECO:0000313" key="3">
    <source>
        <dbReference type="Proteomes" id="UP001488838"/>
    </source>
</evidence>
<keyword evidence="3" id="KW-1185">Reference proteome</keyword>
<feature type="compositionally biased region" description="Basic and acidic residues" evidence="1">
    <location>
        <begin position="20"/>
        <end position="37"/>
    </location>
</feature>
<dbReference type="EMBL" id="JBBHLL010000517">
    <property type="protein sequence ID" value="KAK7801166.1"/>
    <property type="molecule type" value="Genomic_DNA"/>
</dbReference>
<evidence type="ECO:0000313" key="2">
    <source>
        <dbReference type="EMBL" id="KAK7801166.1"/>
    </source>
</evidence>
<feature type="region of interest" description="Disordered" evidence="1">
    <location>
        <begin position="14"/>
        <end position="38"/>
    </location>
</feature>
<dbReference type="Proteomes" id="UP001488838">
    <property type="component" value="Unassembled WGS sequence"/>
</dbReference>
<evidence type="ECO:0000256" key="1">
    <source>
        <dbReference type="SAM" id="MobiDB-lite"/>
    </source>
</evidence>
<gene>
    <name evidence="2" type="ORF">U0070_007080</name>
</gene>
<dbReference type="AlphaFoldDB" id="A0AAW0HID0"/>
<accession>A0AAW0HID0</accession>
<name>A0AAW0HID0_MYOGA</name>
<comment type="caution">
    <text evidence="2">The sequence shown here is derived from an EMBL/GenBank/DDBJ whole genome shotgun (WGS) entry which is preliminary data.</text>
</comment>